<dbReference type="Gene3D" id="3.40.50.1240">
    <property type="entry name" value="Phosphoglycerate mutase-like"/>
    <property type="match status" value="1"/>
</dbReference>
<dbReference type="Proteomes" id="UP001596138">
    <property type="component" value="Unassembled WGS sequence"/>
</dbReference>
<dbReference type="PANTHER" id="PTHR48100">
    <property type="entry name" value="BROAD-SPECIFICITY PHOSPHATASE YOR283W-RELATED"/>
    <property type="match status" value="1"/>
</dbReference>
<evidence type="ECO:0000313" key="1">
    <source>
        <dbReference type="EMBL" id="MFC6238472.1"/>
    </source>
</evidence>
<dbReference type="PANTHER" id="PTHR48100:SF15">
    <property type="entry name" value="SEDOHEPTULOSE 1,7-BISPHOSPHATASE"/>
    <property type="match status" value="1"/>
</dbReference>
<proteinExistence type="predicted"/>
<comment type="caution">
    <text evidence="1">The sequence shown here is derived from an EMBL/GenBank/DDBJ whole genome shotgun (WGS) entry which is preliminary data.</text>
</comment>
<dbReference type="EMBL" id="JBHSTI010000008">
    <property type="protein sequence ID" value="MFC6238472.1"/>
    <property type="molecule type" value="Genomic_DNA"/>
</dbReference>
<organism evidence="1 2">
    <name type="scientific">Longivirga aurantiaca</name>
    <dbReference type="NCBI Taxonomy" id="1837743"/>
    <lineage>
        <taxon>Bacteria</taxon>
        <taxon>Bacillati</taxon>
        <taxon>Actinomycetota</taxon>
        <taxon>Actinomycetes</taxon>
        <taxon>Sporichthyales</taxon>
        <taxon>Sporichthyaceae</taxon>
        <taxon>Longivirga</taxon>
    </lineage>
</organism>
<accession>A0ABW1T1A0</accession>
<dbReference type="SUPFAM" id="SSF53254">
    <property type="entry name" value="Phosphoglycerate mutase-like"/>
    <property type="match status" value="1"/>
</dbReference>
<dbReference type="RefSeq" id="WP_386766719.1">
    <property type="nucleotide sequence ID" value="NZ_JBHSTI010000008.1"/>
</dbReference>
<dbReference type="InterPro" id="IPR029033">
    <property type="entry name" value="His_PPase_superfam"/>
</dbReference>
<protein>
    <submittedName>
        <fullName evidence="1">Histidine phosphatase family protein</fullName>
    </submittedName>
</protein>
<sequence length="193" mass="20649">MTAIRGRIVVLRHAETSWSRDGRHTGRTDVPLTPEGEEAARAAAARIAAFAPGLVLTSPLLRARRTAELAGLSAEVEPDLLEWDYGVYEGRTTQGIKDDLGDPAWSVWTTLDGLGEPVDDVGARAARVLTRCQPVVESGEDVVLVAHAHLLRILTAVHLGLPAIDGRSFVLPPAGIGVLGWERSTRALLGWGL</sequence>
<dbReference type="CDD" id="cd07067">
    <property type="entry name" value="HP_PGM_like"/>
    <property type="match status" value="1"/>
</dbReference>
<reference evidence="2" key="1">
    <citation type="journal article" date="2019" name="Int. J. Syst. Evol. Microbiol.">
        <title>The Global Catalogue of Microorganisms (GCM) 10K type strain sequencing project: providing services to taxonomists for standard genome sequencing and annotation.</title>
        <authorList>
            <consortium name="The Broad Institute Genomics Platform"/>
            <consortium name="The Broad Institute Genome Sequencing Center for Infectious Disease"/>
            <person name="Wu L."/>
            <person name="Ma J."/>
        </authorList>
    </citation>
    <scope>NUCLEOTIDE SEQUENCE [LARGE SCALE GENOMIC DNA]</scope>
    <source>
        <strain evidence="2">CGMCC 4.7317</strain>
    </source>
</reference>
<dbReference type="Pfam" id="PF00300">
    <property type="entry name" value="His_Phos_1"/>
    <property type="match status" value="1"/>
</dbReference>
<gene>
    <name evidence="1" type="ORF">ACFQGU_11335</name>
</gene>
<dbReference type="InterPro" id="IPR050275">
    <property type="entry name" value="PGM_Phosphatase"/>
</dbReference>
<dbReference type="SMART" id="SM00855">
    <property type="entry name" value="PGAM"/>
    <property type="match status" value="1"/>
</dbReference>
<name>A0ABW1T1A0_9ACTN</name>
<keyword evidence="2" id="KW-1185">Reference proteome</keyword>
<dbReference type="InterPro" id="IPR013078">
    <property type="entry name" value="His_Pase_superF_clade-1"/>
</dbReference>
<evidence type="ECO:0000313" key="2">
    <source>
        <dbReference type="Proteomes" id="UP001596138"/>
    </source>
</evidence>